<accession>A0A9W9KQD3</accession>
<dbReference type="PANTHER" id="PTHR42749">
    <property type="entry name" value="CELL SHAPE-DETERMINING PROTEIN MREB"/>
    <property type="match status" value="1"/>
</dbReference>
<dbReference type="Proteomes" id="UP001149165">
    <property type="component" value="Unassembled WGS sequence"/>
</dbReference>
<dbReference type="AlphaFoldDB" id="A0A9W9KQD3"/>
<feature type="region of interest" description="Disordered" evidence="1">
    <location>
        <begin position="1"/>
        <end position="48"/>
    </location>
</feature>
<dbReference type="EMBL" id="JAPQKH010000002">
    <property type="protein sequence ID" value="KAJ5114016.1"/>
    <property type="molecule type" value="Genomic_DNA"/>
</dbReference>
<keyword evidence="3" id="KW-1185">Reference proteome</keyword>
<feature type="compositionally biased region" description="Polar residues" evidence="1">
    <location>
        <begin position="18"/>
        <end position="35"/>
    </location>
</feature>
<dbReference type="Gene3D" id="3.30.420.40">
    <property type="match status" value="1"/>
</dbReference>
<dbReference type="InterPro" id="IPR043129">
    <property type="entry name" value="ATPase_NBD"/>
</dbReference>
<gene>
    <name evidence="2" type="ORF">N7456_002550</name>
</gene>
<evidence type="ECO:0000256" key="1">
    <source>
        <dbReference type="SAM" id="MobiDB-lite"/>
    </source>
</evidence>
<dbReference type="PANTHER" id="PTHR42749:SF8">
    <property type="entry name" value="HSP70 FAMILY PROTEIN (AFU_ORTHOLOGUE AFUA_3G13740)"/>
    <property type="match status" value="1"/>
</dbReference>
<comment type="caution">
    <text evidence="2">The sequence shown here is derived from an EMBL/GenBank/DDBJ whole genome shotgun (WGS) entry which is preliminary data.</text>
</comment>
<dbReference type="OrthoDB" id="2963168at2759"/>
<reference evidence="2" key="2">
    <citation type="journal article" date="2023" name="IMA Fungus">
        <title>Comparative genomic study of the Penicillium genus elucidates a diverse pangenome and 15 lateral gene transfer events.</title>
        <authorList>
            <person name="Petersen C."/>
            <person name="Sorensen T."/>
            <person name="Nielsen M.R."/>
            <person name="Sondergaard T.E."/>
            <person name="Sorensen J.L."/>
            <person name="Fitzpatrick D.A."/>
            <person name="Frisvad J.C."/>
            <person name="Nielsen K.L."/>
        </authorList>
    </citation>
    <scope>NUCLEOTIDE SEQUENCE</scope>
    <source>
        <strain evidence="2">IBT 30069</strain>
    </source>
</reference>
<name>A0A9W9KQD3_9EURO</name>
<evidence type="ECO:0000313" key="2">
    <source>
        <dbReference type="EMBL" id="KAJ5114016.1"/>
    </source>
</evidence>
<protein>
    <submittedName>
        <fullName evidence="2">Uncharacterized protein</fullName>
    </submittedName>
</protein>
<proteinExistence type="predicted"/>
<reference evidence="2" key="1">
    <citation type="submission" date="2022-11" db="EMBL/GenBank/DDBJ databases">
        <authorList>
            <person name="Petersen C."/>
        </authorList>
    </citation>
    <scope>NUCLEOTIDE SEQUENCE</scope>
    <source>
        <strain evidence="2">IBT 30069</strain>
    </source>
</reference>
<evidence type="ECO:0000313" key="3">
    <source>
        <dbReference type="Proteomes" id="UP001149165"/>
    </source>
</evidence>
<dbReference type="SUPFAM" id="SSF53067">
    <property type="entry name" value="Actin-like ATPase domain"/>
    <property type="match status" value="1"/>
</dbReference>
<sequence>MNTKNLGKASRKLKRSYQDSTTTDADPVNPSVSDSHSTRPRIPGGSDETAVNLPDYILGIDFGTTMTSISYLRLDSSEFSRTAVPSQIKFITQWPGAGQYRNTGEVPSEVIYIDGNMHWGYEAQERLKDYQQKCRPIDGGPKVLRFMKILLANDKSKGARPEGIRLREVREALETLGKSVRDVVEDYLTAVLREAKEFLKKHEEFEGREKVEFSMSVPAGWPMEATWILQAIIEGATKEIGFGRLEPLFIINEPEAASAFTLDAEVAASKTEVSHRESSFRLIRC</sequence>
<organism evidence="2 3">
    <name type="scientific">Penicillium angulare</name>
    <dbReference type="NCBI Taxonomy" id="116970"/>
    <lineage>
        <taxon>Eukaryota</taxon>
        <taxon>Fungi</taxon>
        <taxon>Dikarya</taxon>
        <taxon>Ascomycota</taxon>
        <taxon>Pezizomycotina</taxon>
        <taxon>Eurotiomycetes</taxon>
        <taxon>Eurotiomycetidae</taxon>
        <taxon>Eurotiales</taxon>
        <taxon>Aspergillaceae</taxon>
        <taxon>Penicillium</taxon>
    </lineage>
</organism>